<dbReference type="Proteomes" id="UP001501447">
    <property type="component" value="Unassembled WGS sequence"/>
</dbReference>
<comment type="similarity">
    <text evidence="2">Belongs to the EccB family.</text>
</comment>
<dbReference type="Gene3D" id="2.40.50.910">
    <property type="entry name" value="Type VII secretion system EccB, repeat 3 domain"/>
    <property type="match status" value="1"/>
</dbReference>
<keyword evidence="6" id="KW-0378">Hydrolase</keyword>
<dbReference type="InterPro" id="IPR044857">
    <property type="entry name" value="T7SS_EccB_R1"/>
</dbReference>
<evidence type="ECO:0000256" key="3">
    <source>
        <dbReference type="ARBA" id="ARBA00022475"/>
    </source>
</evidence>
<keyword evidence="7" id="KW-0067">ATP-binding</keyword>
<evidence type="ECO:0000256" key="7">
    <source>
        <dbReference type="ARBA" id="ARBA00022840"/>
    </source>
</evidence>
<dbReference type="InterPro" id="IPR007795">
    <property type="entry name" value="T7SS_EccB"/>
</dbReference>
<evidence type="ECO:0000256" key="10">
    <source>
        <dbReference type="SAM" id="MobiDB-lite"/>
    </source>
</evidence>
<protein>
    <submittedName>
        <fullName evidence="12">Type VII secretion protein EccB</fullName>
    </submittedName>
</protein>
<comment type="subcellular location">
    <subcellularLocation>
        <location evidence="1">Cell membrane</location>
        <topology evidence="1">Single-pass membrane protein</topology>
    </subcellularLocation>
</comment>
<keyword evidence="3" id="KW-1003">Cell membrane</keyword>
<feature type="compositionally biased region" description="Basic and acidic residues" evidence="10">
    <location>
        <begin position="447"/>
        <end position="474"/>
    </location>
</feature>
<evidence type="ECO:0000256" key="6">
    <source>
        <dbReference type="ARBA" id="ARBA00022801"/>
    </source>
</evidence>
<evidence type="ECO:0000256" key="4">
    <source>
        <dbReference type="ARBA" id="ARBA00022692"/>
    </source>
</evidence>
<evidence type="ECO:0000256" key="9">
    <source>
        <dbReference type="ARBA" id="ARBA00023136"/>
    </source>
</evidence>
<keyword evidence="9 11" id="KW-0472">Membrane</keyword>
<keyword evidence="13" id="KW-1185">Reference proteome</keyword>
<organism evidence="12 13">
    <name type="scientific">Streptomyces axinellae</name>
    <dbReference type="NCBI Taxonomy" id="552788"/>
    <lineage>
        <taxon>Bacteria</taxon>
        <taxon>Bacillati</taxon>
        <taxon>Actinomycetota</taxon>
        <taxon>Actinomycetes</taxon>
        <taxon>Kitasatosporales</taxon>
        <taxon>Streptomycetaceae</taxon>
        <taxon>Streptomyces</taxon>
    </lineage>
</organism>
<dbReference type="Gene3D" id="3.30.2390.20">
    <property type="entry name" value="Type VII secretion system EccB, repeat 1 domain"/>
    <property type="match status" value="1"/>
</dbReference>
<dbReference type="EMBL" id="BAAARJ010000027">
    <property type="protein sequence ID" value="GAA2636469.1"/>
    <property type="molecule type" value="Genomic_DNA"/>
</dbReference>
<keyword evidence="5" id="KW-0547">Nucleotide-binding</keyword>
<comment type="caution">
    <text evidence="12">The sequence shown here is derived from an EMBL/GenBank/DDBJ whole genome shotgun (WGS) entry which is preliminary data.</text>
</comment>
<dbReference type="InterPro" id="IPR042485">
    <property type="entry name" value="T7SS_EccB_R3"/>
</dbReference>
<keyword evidence="8 11" id="KW-1133">Transmembrane helix</keyword>
<gene>
    <name evidence="12" type="primary">eccB</name>
    <name evidence="12" type="ORF">GCM10009863_61270</name>
</gene>
<evidence type="ECO:0000313" key="13">
    <source>
        <dbReference type="Proteomes" id="UP001501447"/>
    </source>
</evidence>
<feature type="compositionally biased region" description="Polar residues" evidence="10">
    <location>
        <begin position="496"/>
        <end position="508"/>
    </location>
</feature>
<evidence type="ECO:0000313" key="12">
    <source>
        <dbReference type="EMBL" id="GAA2636469.1"/>
    </source>
</evidence>
<dbReference type="RefSeq" id="WP_344570318.1">
    <property type="nucleotide sequence ID" value="NZ_BAAARJ010000027.1"/>
</dbReference>
<evidence type="ECO:0000256" key="8">
    <source>
        <dbReference type="ARBA" id="ARBA00022989"/>
    </source>
</evidence>
<dbReference type="Pfam" id="PF05108">
    <property type="entry name" value="T7SS_ESX1_EccB"/>
    <property type="match status" value="1"/>
</dbReference>
<name>A0ABP6DBQ4_9ACTN</name>
<evidence type="ECO:0000256" key="2">
    <source>
        <dbReference type="ARBA" id="ARBA00008149"/>
    </source>
</evidence>
<feature type="region of interest" description="Disordered" evidence="10">
    <location>
        <begin position="489"/>
        <end position="508"/>
    </location>
</feature>
<sequence>MASRRDELNAYTFAKKRLVAAFLQPSPTGTEEGAPRPMRGFLPGIIVGAVILAGFGAWGMFKPKAPQGWDQPKEKVIIGSESTTRYVVLMTDGQKQLHPVLNLASAKLLLDPGKGQVVKVDEKVLDNGDIPHGPTIGIPYAPDRLPAPEEAGKKKRWAVCERPSQGDRAVQKASFVLAERDEHKVDGKNRLTGGELLFVQGPDDRLYMVDKSGTKYGMPNNELLQRVLADNRKPQRVSRQWLATLHTGSDIGFPRIAQPVGEEAGVSSLDPDINKIGTVIKAPAGNHMQHYVVLRDKVMPISGFMAQLLLSSTQLEPLEQNNRAKEVSASAFSPTFQEFGAKLKWPKEKGHAVNSAATRSGSRNVACNVLRDVDNKTGATTLSTWSGKDFPEEVPSGSTSAYVTPGTGQLFRQFKGRNTKAGGVFLVTDTGLRYAMQSNLDSERDESDIGKEKKSKAEQEAQQQEDKNAQRRLGYERVKLARVPAEWAAFLPTGPRLSTGSARQPQGS</sequence>
<evidence type="ECO:0000256" key="1">
    <source>
        <dbReference type="ARBA" id="ARBA00004162"/>
    </source>
</evidence>
<dbReference type="PANTHER" id="PTHR40765">
    <property type="entry name" value="ESX-2 SECRETION SYSTEM ATPASE ECCB2"/>
    <property type="match status" value="1"/>
</dbReference>
<dbReference type="PANTHER" id="PTHR40765:SF2">
    <property type="entry name" value="ESX-2 SECRETION SYSTEM ATPASE ECCB2"/>
    <property type="match status" value="1"/>
</dbReference>
<dbReference type="NCBIfam" id="TIGR03919">
    <property type="entry name" value="T7SS_EccB"/>
    <property type="match status" value="1"/>
</dbReference>
<evidence type="ECO:0000256" key="5">
    <source>
        <dbReference type="ARBA" id="ARBA00022741"/>
    </source>
</evidence>
<feature type="transmembrane region" description="Helical" evidence="11">
    <location>
        <begin position="41"/>
        <end position="61"/>
    </location>
</feature>
<proteinExistence type="inferred from homology"/>
<evidence type="ECO:0000256" key="11">
    <source>
        <dbReference type="SAM" id="Phobius"/>
    </source>
</evidence>
<keyword evidence="4 11" id="KW-0812">Transmembrane</keyword>
<reference evidence="13" key="1">
    <citation type="journal article" date="2019" name="Int. J. Syst. Evol. Microbiol.">
        <title>The Global Catalogue of Microorganisms (GCM) 10K type strain sequencing project: providing services to taxonomists for standard genome sequencing and annotation.</title>
        <authorList>
            <consortium name="The Broad Institute Genomics Platform"/>
            <consortium name="The Broad Institute Genome Sequencing Center for Infectious Disease"/>
            <person name="Wu L."/>
            <person name="Ma J."/>
        </authorList>
    </citation>
    <scope>NUCLEOTIDE SEQUENCE [LARGE SCALE GENOMIC DNA]</scope>
    <source>
        <strain evidence="13">JCM 16373</strain>
    </source>
</reference>
<feature type="region of interest" description="Disordered" evidence="10">
    <location>
        <begin position="437"/>
        <end position="474"/>
    </location>
</feature>
<accession>A0ABP6DBQ4</accession>